<dbReference type="GO" id="GO:0003677">
    <property type="term" value="F:DNA binding"/>
    <property type="evidence" value="ECO:0007669"/>
    <property type="project" value="InterPro"/>
</dbReference>
<evidence type="ECO:0000256" key="1">
    <source>
        <dbReference type="SAM" id="MobiDB-lite"/>
    </source>
</evidence>
<protein>
    <submittedName>
        <fullName evidence="2">Uncharacterized protein</fullName>
    </submittedName>
</protein>
<comment type="caution">
    <text evidence="2">The sequence shown here is derived from an EMBL/GenBank/DDBJ whole genome shotgun (WGS) entry which is preliminary data.</text>
</comment>
<evidence type="ECO:0000313" key="2">
    <source>
        <dbReference type="EMBL" id="RIA37502.1"/>
    </source>
</evidence>
<reference evidence="2 3" key="1">
    <citation type="submission" date="2018-08" db="EMBL/GenBank/DDBJ databases">
        <title>Genomic Encyclopedia of Type Strains, Phase IV (KMG-IV): sequencing the most valuable type-strain genomes for metagenomic binning, comparative biology and taxonomic classification.</title>
        <authorList>
            <person name="Goeker M."/>
        </authorList>
    </citation>
    <scope>NUCLEOTIDE SEQUENCE [LARGE SCALE GENOMIC DNA]</scope>
    <source>
        <strain evidence="2 3">DSM 25527</strain>
    </source>
</reference>
<dbReference type="InterPro" id="IPR010982">
    <property type="entry name" value="Lambda_DNA-bd_dom_sf"/>
</dbReference>
<gene>
    <name evidence="2" type="ORF">DFR49_3387</name>
</gene>
<sequence>MMTLFDKFGGVRPMAEHLREAPSTVQSWKTSGRVPAGRQPAVLEKAQELGLDVTAEDVVFPLGRPDVADDVLHADSDTAESVPPSAGKADHVSASEVAA</sequence>
<dbReference type="RefSeq" id="WP_147373722.1">
    <property type="nucleotide sequence ID" value="NZ_QXDC01000004.1"/>
</dbReference>
<feature type="region of interest" description="Disordered" evidence="1">
    <location>
        <begin position="72"/>
        <end position="99"/>
    </location>
</feature>
<dbReference type="Gene3D" id="1.10.260.40">
    <property type="entry name" value="lambda repressor-like DNA-binding domains"/>
    <property type="match status" value="1"/>
</dbReference>
<name>A0A397NIZ6_9SPHN</name>
<evidence type="ECO:0000313" key="3">
    <source>
        <dbReference type="Proteomes" id="UP000266568"/>
    </source>
</evidence>
<dbReference type="NCBIfam" id="NF046037">
    <property type="entry name" value="carphisopro"/>
    <property type="match status" value="1"/>
</dbReference>
<dbReference type="Proteomes" id="UP000266568">
    <property type="component" value="Unassembled WGS sequence"/>
</dbReference>
<organism evidence="2 3">
    <name type="scientific">Hephaestia caeni</name>
    <dbReference type="NCBI Taxonomy" id="645617"/>
    <lineage>
        <taxon>Bacteria</taxon>
        <taxon>Pseudomonadati</taxon>
        <taxon>Pseudomonadota</taxon>
        <taxon>Alphaproteobacteria</taxon>
        <taxon>Sphingomonadales</taxon>
        <taxon>Sphingomonadaceae</taxon>
        <taxon>Hephaestia</taxon>
    </lineage>
</organism>
<dbReference type="OrthoDB" id="8421723at2"/>
<dbReference type="EMBL" id="QXDC01000004">
    <property type="protein sequence ID" value="RIA37502.1"/>
    <property type="molecule type" value="Genomic_DNA"/>
</dbReference>
<proteinExistence type="predicted"/>
<accession>A0A397NIZ6</accession>
<dbReference type="AlphaFoldDB" id="A0A397NIZ6"/>
<dbReference type="InterPro" id="IPR059216">
    <property type="entry name" value="LeuA_carph_isopro_dom"/>
</dbReference>
<keyword evidence="3" id="KW-1185">Reference proteome</keyword>